<keyword evidence="1" id="KW-0812">Transmembrane</keyword>
<dbReference type="InterPro" id="IPR052173">
    <property type="entry name" value="Beta-lactam_resp_regulator"/>
</dbReference>
<evidence type="ECO:0000313" key="4">
    <source>
        <dbReference type="Proteomes" id="UP000824260"/>
    </source>
</evidence>
<reference evidence="3" key="2">
    <citation type="journal article" date="2021" name="PeerJ">
        <title>Extensive microbial diversity within the chicken gut microbiome revealed by metagenomics and culture.</title>
        <authorList>
            <person name="Gilroy R."/>
            <person name="Ravi A."/>
            <person name="Getino M."/>
            <person name="Pursley I."/>
            <person name="Horton D.L."/>
            <person name="Alikhan N.F."/>
            <person name="Baker D."/>
            <person name="Gharbi K."/>
            <person name="Hall N."/>
            <person name="Watson M."/>
            <person name="Adriaenssens E.M."/>
            <person name="Foster-Nyarko E."/>
            <person name="Jarju S."/>
            <person name="Secka A."/>
            <person name="Antonio M."/>
            <person name="Oren A."/>
            <person name="Chaudhuri R.R."/>
            <person name="La Ragione R."/>
            <person name="Hildebrand F."/>
            <person name="Pallen M.J."/>
        </authorList>
    </citation>
    <scope>NUCLEOTIDE SEQUENCE</scope>
    <source>
        <strain evidence="3">ChiSjej6B24-2974</strain>
    </source>
</reference>
<sequence>MSLTALLESFCHIWLPWNIALAVFGVFLCFTGRFWQRNTSPLLRRVGYCCAIYLSIYPLFTTALAARFPQLATAMGALTPPSVGESALPALRAFNWPALLGAVWAVGTLACAAARILPRVRFRRWLAQNRRPLSERAAAILENVELQMDAMDELRHGKTLDERPRHRVGLTGRASTRSAAYVVEGLPGPMCVMDTASILGREKAGRECLLLDREDYDEETLDAIFRHELAHIVPSGLWLWGYEDVIAVLCWWNPAVWLLRRCLREETELYCDEYANRHRSKERRAAYARVLTEFATRKRAFLPGTAQMACGDKGMLRRRVKAVLEPPPRRRFLPLGILFLLIAILCATLFHLPGNAPLVTEGTFLSFLHAPGNHAQAFALSPAGLYGAEEAACVCEAGTIVSLSLTYAGEEALAEGQTRLAAALTDRLGAPVAVGEGETVWQAVDESDARTEVRLARGDGFTLVIA</sequence>
<protein>
    <submittedName>
        <fullName evidence="3">M56 family metallopeptidase</fullName>
    </submittedName>
</protein>
<accession>A0A9D0ZLA2</accession>
<evidence type="ECO:0000259" key="2">
    <source>
        <dbReference type="Pfam" id="PF05569"/>
    </source>
</evidence>
<dbReference type="InterPro" id="IPR008756">
    <property type="entry name" value="Peptidase_M56"/>
</dbReference>
<feature type="transmembrane region" description="Helical" evidence="1">
    <location>
        <begin position="46"/>
        <end position="66"/>
    </location>
</feature>
<dbReference type="PANTHER" id="PTHR34978">
    <property type="entry name" value="POSSIBLE SENSOR-TRANSDUCER PROTEIN BLAR"/>
    <property type="match status" value="1"/>
</dbReference>
<evidence type="ECO:0000313" key="3">
    <source>
        <dbReference type="EMBL" id="HIQ82513.1"/>
    </source>
</evidence>
<organism evidence="3 4">
    <name type="scientific">Candidatus Pullichristensenella stercorigallinarum</name>
    <dbReference type="NCBI Taxonomy" id="2840909"/>
    <lineage>
        <taxon>Bacteria</taxon>
        <taxon>Bacillati</taxon>
        <taxon>Bacillota</taxon>
        <taxon>Clostridia</taxon>
        <taxon>Candidatus Pullichristensenella</taxon>
    </lineage>
</organism>
<comment type="caution">
    <text evidence="3">The sequence shown here is derived from an EMBL/GenBank/DDBJ whole genome shotgun (WGS) entry which is preliminary data.</text>
</comment>
<dbReference type="AlphaFoldDB" id="A0A9D0ZLA2"/>
<feature type="domain" description="Peptidase M56" evidence="2">
    <location>
        <begin position="214"/>
        <end position="322"/>
    </location>
</feature>
<gene>
    <name evidence="3" type="ORF">IAA52_05365</name>
</gene>
<feature type="transmembrane region" description="Helical" evidence="1">
    <location>
        <begin position="12"/>
        <end position="34"/>
    </location>
</feature>
<keyword evidence="1" id="KW-1133">Transmembrane helix</keyword>
<name>A0A9D0ZLA2_9FIRM</name>
<dbReference type="Proteomes" id="UP000824260">
    <property type="component" value="Unassembled WGS sequence"/>
</dbReference>
<feature type="transmembrane region" description="Helical" evidence="1">
    <location>
        <begin position="96"/>
        <end position="117"/>
    </location>
</feature>
<reference evidence="3" key="1">
    <citation type="submission" date="2020-10" db="EMBL/GenBank/DDBJ databases">
        <authorList>
            <person name="Gilroy R."/>
        </authorList>
    </citation>
    <scope>NUCLEOTIDE SEQUENCE</scope>
    <source>
        <strain evidence="3">ChiSjej6B24-2974</strain>
    </source>
</reference>
<dbReference type="CDD" id="cd07341">
    <property type="entry name" value="M56_BlaR1_MecR1_like"/>
    <property type="match status" value="1"/>
</dbReference>
<evidence type="ECO:0000256" key="1">
    <source>
        <dbReference type="SAM" id="Phobius"/>
    </source>
</evidence>
<proteinExistence type="predicted"/>
<dbReference type="Pfam" id="PF05569">
    <property type="entry name" value="Peptidase_M56"/>
    <property type="match status" value="1"/>
</dbReference>
<keyword evidence="1" id="KW-0472">Membrane</keyword>
<dbReference type="PANTHER" id="PTHR34978:SF3">
    <property type="entry name" value="SLR0241 PROTEIN"/>
    <property type="match status" value="1"/>
</dbReference>
<feature type="transmembrane region" description="Helical" evidence="1">
    <location>
        <begin position="332"/>
        <end position="352"/>
    </location>
</feature>
<dbReference type="EMBL" id="DVFZ01000051">
    <property type="protein sequence ID" value="HIQ82513.1"/>
    <property type="molecule type" value="Genomic_DNA"/>
</dbReference>